<proteinExistence type="predicted"/>
<feature type="transmembrane region" description="Helical" evidence="1">
    <location>
        <begin position="39"/>
        <end position="72"/>
    </location>
</feature>
<keyword evidence="3" id="KW-1185">Reference proteome</keyword>
<evidence type="ECO:0000256" key="1">
    <source>
        <dbReference type="SAM" id="Phobius"/>
    </source>
</evidence>
<dbReference type="RefSeq" id="WP_309481003.1">
    <property type="nucleotide sequence ID" value="NZ_CP133720.1"/>
</dbReference>
<sequence>MSSSQKQYMYSVLRQAWKELRVFGGKAMGVLMKTPLPKLLLVCVAIALLLTIVPLILTLFVVFVLIKILLLLLFSSVRRDETPYRESHRTQAPFSQKDMDVEDAKLVRVEQIEFRSQDKK</sequence>
<reference evidence="2" key="1">
    <citation type="submission" date="2023-09" db="EMBL/GenBank/DDBJ databases">
        <title>Undibacterium sp. 20NA77.5 isolated from freshwater.</title>
        <authorList>
            <person name="Le V."/>
            <person name="Ko S.-R."/>
            <person name="Ahn C.-Y."/>
            <person name="Oh H.-M."/>
        </authorList>
    </citation>
    <scope>NUCLEOTIDE SEQUENCE</scope>
    <source>
        <strain evidence="2">20NA77.5</strain>
    </source>
</reference>
<name>A0ABY9RE54_9BURK</name>
<accession>A0ABY9RE54</accession>
<protein>
    <recommendedName>
        <fullName evidence="4">DUF3742 domain-containing protein</fullName>
    </recommendedName>
</protein>
<keyword evidence="1" id="KW-0812">Transmembrane</keyword>
<evidence type="ECO:0000313" key="2">
    <source>
        <dbReference type="EMBL" id="WMW79506.1"/>
    </source>
</evidence>
<evidence type="ECO:0000313" key="3">
    <source>
        <dbReference type="Proteomes" id="UP001181355"/>
    </source>
</evidence>
<evidence type="ECO:0008006" key="4">
    <source>
        <dbReference type="Google" id="ProtNLM"/>
    </source>
</evidence>
<dbReference type="Proteomes" id="UP001181355">
    <property type="component" value="Chromosome"/>
</dbReference>
<keyword evidence="1" id="KW-0472">Membrane</keyword>
<keyword evidence="1" id="KW-1133">Transmembrane helix</keyword>
<dbReference type="EMBL" id="CP133720">
    <property type="protein sequence ID" value="WMW79506.1"/>
    <property type="molecule type" value="Genomic_DNA"/>
</dbReference>
<organism evidence="2 3">
    <name type="scientific">Undibacterium cyanobacteriorum</name>
    <dbReference type="NCBI Taxonomy" id="3073561"/>
    <lineage>
        <taxon>Bacteria</taxon>
        <taxon>Pseudomonadati</taxon>
        <taxon>Pseudomonadota</taxon>
        <taxon>Betaproteobacteria</taxon>
        <taxon>Burkholderiales</taxon>
        <taxon>Oxalobacteraceae</taxon>
        <taxon>Undibacterium</taxon>
    </lineage>
</organism>
<gene>
    <name evidence="2" type="ORF">RF679_12710</name>
</gene>